<proteinExistence type="predicted"/>
<organism evidence="1 2">
    <name type="scientific">Batillaria attramentaria</name>
    <dbReference type="NCBI Taxonomy" id="370345"/>
    <lineage>
        <taxon>Eukaryota</taxon>
        <taxon>Metazoa</taxon>
        <taxon>Spiralia</taxon>
        <taxon>Lophotrochozoa</taxon>
        <taxon>Mollusca</taxon>
        <taxon>Gastropoda</taxon>
        <taxon>Caenogastropoda</taxon>
        <taxon>Sorbeoconcha</taxon>
        <taxon>Cerithioidea</taxon>
        <taxon>Batillariidae</taxon>
        <taxon>Batillaria</taxon>
    </lineage>
</organism>
<reference evidence="1 2" key="1">
    <citation type="journal article" date="2023" name="Sci. Data">
        <title>Genome assembly of the Korean intertidal mud-creeper Batillaria attramentaria.</title>
        <authorList>
            <person name="Patra A.K."/>
            <person name="Ho P.T."/>
            <person name="Jun S."/>
            <person name="Lee S.J."/>
            <person name="Kim Y."/>
            <person name="Won Y.J."/>
        </authorList>
    </citation>
    <scope>NUCLEOTIDE SEQUENCE [LARGE SCALE GENOMIC DNA]</scope>
    <source>
        <strain evidence="1">Wonlab-2016</strain>
    </source>
</reference>
<dbReference type="Gene3D" id="3.30.70.1820">
    <property type="entry name" value="L1 transposable element, RRM domain"/>
    <property type="match status" value="1"/>
</dbReference>
<dbReference type="EMBL" id="JACVVK020000005">
    <property type="protein sequence ID" value="KAK7506875.1"/>
    <property type="molecule type" value="Genomic_DNA"/>
</dbReference>
<accession>A0ABD0M5A7</accession>
<feature type="non-terminal residue" evidence="1">
    <location>
        <position position="1"/>
    </location>
</feature>
<name>A0ABD0M5A7_9CAEN</name>
<dbReference type="Proteomes" id="UP001519460">
    <property type="component" value="Unassembled WGS sequence"/>
</dbReference>
<protein>
    <submittedName>
        <fullName evidence="1">Uncharacterized protein</fullName>
    </submittedName>
</protein>
<evidence type="ECO:0000313" key="1">
    <source>
        <dbReference type="EMBL" id="KAK7506875.1"/>
    </source>
</evidence>
<comment type="caution">
    <text evidence="1">The sequence shown here is derived from an EMBL/GenBank/DDBJ whole genome shotgun (WGS) entry which is preliminary data.</text>
</comment>
<evidence type="ECO:0000313" key="2">
    <source>
        <dbReference type="Proteomes" id="UP001519460"/>
    </source>
</evidence>
<sequence>KFLTCCQKLWQRSSQENSGIKIRNTRAEETCRKKTANSIVVATQCGLPPFLNPVALKTDEIVMKVAESIGVTLDRRDLDRSHRVGMTTSPTDTSARPILVKYSTYRAKEAVMKTRRGLAKVDATSVLPAVDWPTSPTATYRNGQPLPAHGIYDEEDLTSICADLAAKARALKKIGKYMYRTPGSVMG</sequence>
<keyword evidence="2" id="KW-1185">Reference proteome</keyword>
<gene>
    <name evidence="1" type="ORF">BaRGS_00001726</name>
</gene>
<dbReference type="AlphaFoldDB" id="A0ABD0M5A7"/>